<evidence type="ECO:0000313" key="2">
    <source>
        <dbReference type="Proteomes" id="UP000265930"/>
    </source>
</evidence>
<dbReference type="EMBL" id="QXDJ01000001">
    <property type="protein sequence ID" value="RII35844.1"/>
    <property type="molecule type" value="Genomic_DNA"/>
</dbReference>
<proteinExistence type="predicted"/>
<organism evidence="1 2">
    <name type="scientific">Clostridium chromiireducens</name>
    <dbReference type="NCBI Taxonomy" id="225345"/>
    <lineage>
        <taxon>Bacteria</taxon>
        <taxon>Bacillati</taxon>
        <taxon>Bacillota</taxon>
        <taxon>Clostridia</taxon>
        <taxon>Eubacteriales</taxon>
        <taxon>Clostridiaceae</taxon>
        <taxon>Clostridium</taxon>
    </lineage>
</organism>
<name>A0A399IS20_9CLOT</name>
<sequence length="116" mass="13439">MELNNKDNESLQEAIKGVREDELFYDYLIEEAPSMESSTNNNMEDTQNNTMGDFVNTNMVNVINNGMGAPQNNTEGNNTSIKNTYIYIPHPKNLEPLYYFNKTFILIYILFNFCVF</sequence>
<protein>
    <submittedName>
        <fullName evidence="1">Uncharacterized protein</fullName>
    </submittedName>
</protein>
<dbReference type="AlphaFoldDB" id="A0A399IS20"/>
<gene>
    <name evidence="1" type="ORF">D2A34_00295</name>
</gene>
<evidence type="ECO:0000313" key="1">
    <source>
        <dbReference type="EMBL" id="RII35844.1"/>
    </source>
</evidence>
<dbReference type="RefSeq" id="WP_119365382.1">
    <property type="nucleotide sequence ID" value="NZ_QXDJ01000001.1"/>
</dbReference>
<reference evidence="1 2" key="1">
    <citation type="submission" date="2018-08" db="EMBL/GenBank/DDBJ databases">
        <title>Genome of Clostridium chromiireducens C1, DSM12136.</title>
        <authorList>
            <person name="Xing M."/>
            <person name="Wei Y."/>
            <person name="Ang E.L."/>
            <person name="Zhao H."/>
            <person name="Zhang Y."/>
        </authorList>
    </citation>
    <scope>NUCLEOTIDE SEQUENCE [LARGE SCALE GENOMIC DNA]</scope>
    <source>
        <strain evidence="1 2">C1</strain>
    </source>
</reference>
<accession>A0A399IS20</accession>
<dbReference type="Proteomes" id="UP000265930">
    <property type="component" value="Unassembled WGS sequence"/>
</dbReference>
<comment type="caution">
    <text evidence="1">The sequence shown here is derived from an EMBL/GenBank/DDBJ whole genome shotgun (WGS) entry which is preliminary data.</text>
</comment>